<accession>A0A6B0SDD4</accession>
<feature type="transmembrane region" description="Helical" evidence="1">
    <location>
        <begin position="165"/>
        <end position="187"/>
    </location>
</feature>
<dbReference type="OrthoDB" id="308015at2157"/>
<comment type="caution">
    <text evidence="2">The sequence shown here is derived from an EMBL/GenBank/DDBJ whole genome shotgun (WGS) entry which is preliminary data.</text>
</comment>
<dbReference type="AlphaFoldDB" id="A0A6B0SDD4"/>
<keyword evidence="1" id="KW-0812">Transmembrane</keyword>
<protein>
    <submittedName>
        <fullName evidence="2">Uncharacterized protein</fullName>
    </submittedName>
</protein>
<keyword evidence="3" id="KW-1185">Reference proteome</keyword>
<keyword evidence="1" id="KW-0472">Membrane</keyword>
<evidence type="ECO:0000313" key="2">
    <source>
        <dbReference type="EMBL" id="MXR19734.1"/>
    </source>
</evidence>
<proteinExistence type="predicted"/>
<dbReference type="Proteomes" id="UP000471521">
    <property type="component" value="Unassembled WGS sequence"/>
</dbReference>
<feature type="transmembrane region" description="Helical" evidence="1">
    <location>
        <begin position="132"/>
        <end position="153"/>
    </location>
</feature>
<dbReference type="EMBL" id="WUUU01000013">
    <property type="protein sequence ID" value="MXR19734.1"/>
    <property type="molecule type" value="Genomic_DNA"/>
</dbReference>
<evidence type="ECO:0000256" key="1">
    <source>
        <dbReference type="SAM" id="Phobius"/>
    </source>
</evidence>
<keyword evidence="1" id="KW-1133">Transmembrane helix</keyword>
<reference evidence="2 3" key="1">
    <citation type="submission" date="2019-12" db="EMBL/GenBank/DDBJ databases">
        <title>Isolation and characterization of three novel carbon monoxide-oxidizing members of Halobacteria from salione crusts and soils.</title>
        <authorList>
            <person name="Myers M.R."/>
            <person name="King G.M."/>
        </authorList>
    </citation>
    <scope>NUCLEOTIDE SEQUENCE [LARGE SCALE GENOMIC DNA]</scope>
    <source>
        <strain evidence="2 3">PCN9</strain>
    </source>
</reference>
<evidence type="ECO:0000313" key="3">
    <source>
        <dbReference type="Proteomes" id="UP000471521"/>
    </source>
</evidence>
<feature type="transmembrane region" description="Helical" evidence="1">
    <location>
        <begin position="26"/>
        <end position="52"/>
    </location>
</feature>
<sequence length="218" mass="22017">MTHALEPDHAAGISALTSDTDNWTHAAFVGGSFAVGHVVVVVAWVGLLTLLGTAASTIPSVVDQFGATVAGGLLVAVAALLAVTGARRLRGRPAHPEPGDASNVVGKLLSRAHAHLHSHDHETRTDYLRTGVVGSLFALSPPVSMLALVSAILPTAGLHATSASVGVYAVSLTATMVVVGTGLGGVFTAARRRGRHAHAAVELCASVVVLAFAAQLLA</sequence>
<feature type="transmembrane region" description="Helical" evidence="1">
    <location>
        <begin position="199"/>
        <end position="217"/>
    </location>
</feature>
<feature type="transmembrane region" description="Helical" evidence="1">
    <location>
        <begin position="64"/>
        <end position="83"/>
    </location>
</feature>
<gene>
    <name evidence="2" type="ORF">GRX66_03615</name>
</gene>
<organism evidence="2 3">
    <name type="scientific">Halobacterium bonnevillei</name>
    <dbReference type="NCBI Taxonomy" id="2692200"/>
    <lineage>
        <taxon>Archaea</taxon>
        <taxon>Methanobacteriati</taxon>
        <taxon>Methanobacteriota</taxon>
        <taxon>Stenosarchaea group</taxon>
        <taxon>Halobacteria</taxon>
        <taxon>Halobacteriales</taxon>
        <taxon>Halobacteriaceae</taxon>
        <taxon>Halobacterium</taxon>
    </lineage>
</organism>
<name>A0A6B0SDD4_9EURY</name>